<evidence type="ECO:0000313" key="3">
    <source>
        <dbReference type="Proteomes" id="UP001058381"/>
    </source>
</evidence>
<evidence type="ECO:0000313" key="2">
    <source>
        <dbReference type="EMBL" id="UXA64597.1"/>
    </source>
</evidence>
<dbReference type="InterPro" id="IPR011256">
    <property type="entry name" value="Reg_factor_effector_dom_sf"/>
</dbReference>
<dbReference type="RefSeq" id="WP_252162308.1">
    <property type="nucleotide sequence ID" value="NZ_CP094827.1"/>
</dbReference>
<dbReference type="Proteomes" id="UP001058381">
    <property type="component" value="Chromosome"/>
</dbReference>
<name>A0A9Q9J0C6_9XANT</name>
<dbReference type="PANTHER" id="PTHR40055">
    <property type="entry name" value="TRANSCRIPTIONAL REGULATOR YGIV-RELATED"/>
    <property type="match status" value="1"/>
</dbReference>
<dbReference type="Pfam" id="PF06445">
    <property type="entry name" value="GyrI-like"/>
    <property type="match status" value="1"/>
</dbReference>
<feature type="domain" description="AraC effector-binding" evidence="1">
    <location>
        <begin position="15"/>
        <end position="167"/>
    </location>
</feature>
<dbReference type="InterPro" id="IPR029442">
    <property type="entry name" value="GyrI-like"/>
</dbReference>
<dbReference type="Gene3D" id="3.20.80.10">
    <property type="entry name" value="Regulatory factor, effector binding domain"/>
    <property type="match status" value="1"/>
</dbReference>
<gene>
    <name evidence="2" type="ORF">M0D43_16910</name>
</gene>
<reference evidence="2" key="1">
    <citation type="submission" date="2022-04" db="EMBL/GenBank/DDBJ databases">
        <title>Xanthomonas prunicola pv. tritici, a pathogen causing a previously unreported foliar disease of wheat.</title>
        <authorList>
            <person name="Clavijo F."/>
            <person name="Curland R.D."/>
            <person name="Dill-Macky R."/>
            <person name="Pereyra S."/>
            <person name="Roman-Reyna V."/>
            <person name="Siri M.I."/>
        </authorList>
    </citation>
    <scope>NUCLEOTIDE SEQUENCE</scope>
    <source>
        <strain evidence="2">CIX249</strain>
    </source>
</reference>
<dbReference type="EMBL" id="CP096142">
    <property type="protein sequence ID" value="UXA64597.1"/>
    <property type="molecule type" value="Genomic_DNA"/>
</dbReference>
<protein>
    <submittedName>
        <fullName evidence="2">GyrI-like domain-containing protein</fullName>
    </submittedName>
</protein>
<dbReference type="InterPro" id="IPR050908">
    <property type="entry name" value="SmbC-like"/>
</dbReference>
<organism evidence="2 3">
    <name type="scientific">Xanthomonas prunicola</name>
    <dbReference type="NCBI Taxonomy" id="2053930"/>
    <lineage>
        <taxon>Bacteria</taxon>
        <taxon>Pseudomonadati</taxon>
        <taxon>Pseudomonadota</taxon>
        <taxon>Gammaproteobacteria</taxon>
        <taxon>Lysobacterales</taxon>
        <taxon>Lysobacteraceae</taxon>
        <taxon>Xanthomonas</taxon>
    </lineage>
</organism>
<dbReference type="GeneID" id="75153069"/>
<dbReference type="SMART" id="SM00871">
    <property type="entry name" value="AraC_E_bind"/>
    <property type="match status" value="1"/>
</dbReference>
<dbReference type="InterPro" id="IPR010499">
    <property type="entry name" value="AraC_E-bd"/>
</dbReference>
<sequence>MAGPALSAHPHNAPLQVLVQVLDPLEMVVLRQRGAFEDLDRGFGRIAAWAERSGVSEHMQALIDLPLSEHRDVPAQQHLFECGMAFDVEVAPPSLMQLRQLTGGMHAVLRHVGTYAGLEDALDQLLAHWLPDSGYALREAPLHYLYLDDPETVAEAKLRADIRVPVQLSGKPASPT</sequence>
<dbReference type="SUPFAM" id="SSF55136">
    <property type="entry name" value="Probable bacterial effector-binding domain"/>
    <property type="match status" value="1"/>
</dbReference>
<evidence type="ECO:0000259" key="1">
    <source>
        <dbReference type="SMART" id="SM00871"/>
    </source>
</evidence>
<dbReference type="PANTHER" id="PTHR40055:SF1">
    <property type="entry name" value="TRANSCRIPTIONAL REGULATOR YGIV-RELATED"/>
    <property type="match status" value="1"/>
</dbReference>
<dbReference type="AlphaFoldDB" id="A0A9Q9J0C6"/>
<proteinExistence type="predicted"/>
<accession>A0A9Q9J0C6</accession>